<evidence type="ECO:0000313" key="2">
    <source>
        <dbReference type="EMBL" id="GAA1134067.1"/>
    </source>
</evidence>
<dbReference type="Pfam" id="PF26563">
    <property type="entry name" value="Rv3660c_N"/>
    <property type="match status" value="1"/>
</dbReference>
<proteinExistence type="predicted"/>
<dbReference type="InterPro" id="IPR050625">
    <property type="entry name" value="ParA/MinD_ATPase"/>
</dbReference>
<name>A0ABN1UCY8_9ACTN</name>
<dbReference type="NCBIfam" id="TIGR03815">
    <property type="entry name" value="CpaE_hom_Actino"/>
    <property type="match status" value="1"/>
</dbReference>
<reference evidence="2 3" key="1">
    <citation type="journal article" date="2019" name="Int. J. Syst. Evol. Microbiol.">
        <title>The Global Catalogue of Microorganisms (GCM) 10K type strain sequencing project: providing services to taxonomists for standard genome sequencing and annotation.</title>
        <authorList>
            <consortium name="The Broad Institute Genomics Platform"/>
            <consortium name="The Broad Institute Genome Sequencing Center for Infectious Disease"/>
            <person name="Wu L."/>
            <person name="Ma J."/>
        </authorList>
    </citation>
    <scope>NUCLEOTIDE SEQUENCE [LARGE SCALE GENOMIC DNA]</scope>
    <source>
        <strain evidence="2 3">JCM 11813</strain>
    </source>
</reference>
<dbReference type="SUPFAM" id="SSF52540">
    <property type="entry name" value="P-loop containing nucleoside triphosphate hydrolases"/>
    <property type="match status" value="1"/>
</dbReference>
<keyword evidence="3" id="KW-1185">Reference proteome</keyword>
<dbReference type="PANTHER" id="PTHR43384:SF11">
    <property type="entry name" value="SEPTUM SITE DETERMINING PROTEIN"/>
    <property type="match status" value="1"/>
</dbReference>
<organism evidence="2 3">
    <name type="scientific">Nocardioides aquiterrae</name>
    <dbReference type="NCBI Taxonomy" id="203799"/>
    <lineage>
        <taxon>Bacteria</taxon>
        <taxon>Bacillati</taxon>
        <taxon>Actinomycetota</taxon>
        <taxon>Actinomycetes</taxon>
        <taxon>Propionibacteriales</taxon>
        <taxon>Nocardioidaceae</taxon>
        <taxon>Nocardioides</taxon>
    </lineage>
</organism>
<dbReference type="InterPro" id="IPR022521">
    <property type="entry name" value="Rv3660c"/>
</dbReference>
<dbReference type="Proteomes" id="UP001499979">
    <property type="component" value="Unassembled WGS sequence"/>
</dbReference>
<evidence type="ECO:0000259" key="1">
    <source>
        <dbReference type="Pfam" id="PF26563"/>
    </source>
</evidence>
<dbReference type="InterPro" id="IPR059050">
    <property type="entry name" value="Rv3660c_N"/>
</dbReference>
<evidence type="ECO:0000313" key="3">
    <source>
        <dbReference type="Proteomes" id="UP001499979"/>
    </source>
</evidence>
<accession>A0ABN1UCY8</accession>
<dbReference type="PANTHER" id="PTHR43384">
    <property type="entry name" value="SEPTUM SITE-DETERMINING PROTEIN MIND HOMOLOG, CHLOROPLASTIC-RELATED"/>
    <property type="match status" value="1"/>
</dbReference>
<gene>
    <name evidence="2" type="ORF">GCM10009606_12780</name>
</gene>
<protein>
    <submittedName>
        <fullName evidence="2">Septum site determining protein</fullName>
    </submittedName>
</protein>
<feature type="domain" description="Rv3660c-like CheY-like N-terminal" evidence="1">
    <location>
        <begin position="43"/>
        <end position="148"/>
    </location>
</feature>
<sequence length="386" mass="39763">MLAAHVLSTTAVSNTLVHKGSRTQSSSWAAAGSIDDMTAPLIVTRDQALLDELLRLAAAAGAQPDVAADGGAALRGWAGAPLVLVGADVAEDLARISPARRPGVYVVAWGVVADEMFRIALAVGAESVAQLPRSEAWLTELLTDLGDGAGPAAEALTVGVTGGSGGAGATTFAAALGQVGARRGRAVVVDADPLGPGVDRVLGLEDRDGVRWDGLCDTTGRLSARALREALPRREDLGALSWRAGPPGTLQAFAAREVLSAARRGHDLVVVDLPRTPDPLLDEIAARCDRLLVVVVPTVAGVASAVRTCARHRDPTTVRLVLRGRGIEPQQVARATGVPVLATMPDQRGLAEAIDLGLGPVRSRRSALGRAAGEVLDQLFLMRAAA</sequence>
<dbReference type="EMBL" id="BAAAJE010000005">
    <property type="protein sequence ID" value="GAA1134067.1"/>
    <property type="molecule type" value="Genomic_DNA"/>
</dbReference>
<comment type="caution">
    <text evidence="2">The sequence shown here is derived from an EMBL/GenBank/DDBJ whole genome shotgun (WGS) entry which is preliminary data.</text>
</comment>
<dbReference type="InterPro" id="IPR027417">
    <property type="entry name" value="P-loop_NTPase"/>
</dbReference>
<dbReference type="Gene3D" id="3.40.50.300">
    <property type="entry name" value="P-loop containing nucleotide triphosphate hydrolases"/>
    <property type="match status" value="1"/>
</dbReference>